<keyword evidence="3 9" id="KW-0808">Transferase</keyword>
<reference evidence="11 12" key="1">
    <citation type="submission" date="2017-09" db="EMBL/GenBank/DDBJ databases">
        <title>Genome sequencing of Besnoitia besnoiti strain Bb-Ger1.</title>
        <authorList>
            <person name="Schares G."/>
            <person name="Venepally P."/>
            <person name="Lorenzi H.A."/>
        </authorList>
    </citation>
    <scope>NUCLEOTIDE SEQUENCE [LARGE SCALE GENOMIC DNA]</scope>
    <source>
        <strain evidence="11 12">Bb-Ger1</strain>
    </source>
</reference>
<evidence type="ECO:0000256" key="9">
    <source>
        <dbReference type="PROSITE-ProRule" id="PRU00958"/>
    </source>
</evidence>
<evidence type="ECO:0000256" key="3">
    <source>
        <dbReference type="ARBA" id="ARBA00022679"/>
    </source>
</evidence>
<organism evidence="11 12">
    <name type="scientific">Besnoitia besnoiti</name>
    <name type="common">Apicomplexan protozoan</name>
    <dbReference type="NCBI Taxonomy" id="94643"/>
    <lineage>
        <taxon>Eukaryota</taxon>
        <taxon>Sar</taxon>
        <taxon>Alveolata</taxon>
        <taxon>Apicomplexa</taxon>
        <taxon>Conoidasida</taxon>
        <taxon>Coccidia</taxon>
        <taxon>Eucoccidiorida</taxon>
        <taxon>Eimeriorina</taxon>
        <taxon>Sarcocystidae</taxon>
        <taxon>Besnoitia</taxon>
    </lineage>
</organism>
<evidence type="ECO:0000256" key="6">
    <source>
        <dbReference type="ARBA" id="ARBA00022884"/>
    </source>
</evidence>
<dbReference type="VEuPathDB" id="ToxoDB:BESB_050500"/>
<keyword evidence="1 9" id="KW-0820">tRNA-binding</keyword>
<feature type="compositionally biased region" description="Polar residues" evidence="10">
    <location>
        <begin position="662"/>
        <end position="671"/>
    </location>
</feature>
<evidence type="ECO:0000313" key="12">
    <source>
        <dbReference type="Proteomes" id="UP000224006"/>
    </source>
</evidence>
<comment type="catalytic activity">
    <reaction evidence="8">
        <text>guanosine(26) in tRNA + 2 S-adenosyl-L-methionine = N(2)-dimethylguanosine(26) in tRNA + 2 S-adenosyl-L-homocysteine + 2 H(+)</text>
        <dbReference type="Rhea" id="RHEA:43140"/>
        <dbReference type="Rhea" id="RHEA-COMP:10359"/>
        <dbReference type="Rhea" id="RHEA-COMP:10360"/>
        <dbReference type="ChEBI" id="CHEBI:15378"/>
        <dbReference type="ChEBI" id="CHEBI:57856"/>
        <dbReference type="ChEBI" id="CHEBI:59789"/>
        <dbReference type="ChEBI" id="CHEBI:74269"/>
        <dbReference type="ChEBI" id="CHEBI:74513"/>
        <dbReference type="EC" id="2.1.1.216"/>
    </reaction>
</comment>
<name>A0A2A9MEB4_BESBE</name>
<dbReference type="InterPro" id="IPR002905">
    <property type="entry name" value="Trm1"/>
</dbReference>
<keyword evidence="12" id="KW-1185">Reference proteome</keyword>
<evidence type="ECO:0000256" key="5">
    <source>
        <dbReference type="ARBA" id="ARBA00022694"/>
    </source>
</evidence>
<keyword evidence="6 9" id="KW-0694">RNA-binding</keyword>
<dbReference type="GO" id="GO:0160104">
    <property type="term" value="F:tRNA (guanine(26)-N2)-dimethyltransferase activity"/>
    <property type="evidence" value="ECO:0007669"/>
    <property type="project" value="UniProtKB-EC"/>
</dbReference>
<dbReference type="GeneID" id="40309980"/>
<dbReference type="OrthoDB" id="6349953at2759"/>
<dbReference type="InterPro" id="IPR042296">
    <property type="entry name" value="tRNA_met_Trm1_C"/>
</dbReference>
<feature type="region of interest" description="Disordered" evidence="10">
    <location>
        <begin position="622"/>
        <end position="687"/>
    </location>
</feature>
<keyword evidence="5 9" id="KW-0819">tRNA processing</keyword>
<dbReference type="Gene3D" id="3.30.56.70">
    <property type="entry name" value="N2,N2-dimethylguanosine tRNA methyltransferase, C-terminal domain"/>
    <property type="match status" value="1"/>
</dbReference>
<dbReference type="Gene3D" id="3.40.50.150">
    <property type="entry name" value="Vaccinia Virus protein VP39"/>
    <property type="match status" value="1"/>
</dbReference>
<dbReference type="RefSeq" id="XP_029220867.1">
    <property type="nucleotide sequence ID" value="XM_029363501.1"/>
</dbReference>
<comment type="similarity">
    <text evidence="9">Belongs to the class I-like SAM-binding methyltransferase superfamily. Trm1 family.</text>
</comment>
<feature type="compositionally biased region" description="Low complexity" evidence="10">
    <location>
        <begin position="1"/>
        <end position="15"/>
    </location>
</feature>
<evidence type="ECO:0000313" key="11">
    <source>
        <dbReference type="EMBL" id="PFH36858.1"/>
    </source>
</evidence>
<dbReference type="Proteomes" id="UP000224006">
    <property type="component" value="Chromosome III"/>
</dbReference>
<comment type="caution">
    <text evidence="11">The sequence shown here is derived from an EMBL/GenBank/DDBJ whole genome shotgun (WGS) entry which is preliminary data.</text>
</comment>
<dbReference type="STRING" id="94643.A0A2A9MEB4"/>
<evidence type="ECO:0000256" key="2">
    <source>
        <dbReference type="ARBA" id="ARBA00022603"/>
    </source>
</evidence>
<evidence type="ECO:0000256" key="8">
    <source>
        <dbReference type="ARBA" id="ARBA00051897"/>
    </source>
</evidence>
<dbReference type="GO" id="GO:0002940">
    <property type="term" value="P:tRNA N2-guanine methylation"/>
    <property type="evidence" value="ECO:0007669"/>
    <property type="project" value="TreeGrafter"/>
</dbReference>
<dbReference type="KEGG" id="bbes:BESB_050500"/>
<feature type="region of interest" description="Disordered" evidence="10">
    <location>
        <begin position="226"/>
        <end position="288"/>
    </location>
</feature>
<evidence type="ECO:0000256" key="4">
    <source>
        <dbReference type="ARBA" id="ARBA00022691"/>
    </source>
</evidence>
<dbReference type="AlphaFoldDB" id="A0A2A9MEB4"/>
<evidence type="ECO:0000256" key="10">
    <source>
        <dbReference type="SAM" id="MobiDB-lite"/>
    </source>
</evidence>
<dbReference type="FunFam" id="3.30.56.70:FF:000001">
    <property type="entry name" value="tRNA (guanine(26)-N(2))-dimethyltransferase"/>
    <property type="match status" value="1"/>
</dbReference>
<sequence length="687" mass="74210">MARPAAAADAATATASPHGHRRCEDETQTSSDFIREGLVRIMSTGDNEVFYNPVQVFNRDLSIMVIKVFALQQRQEIQRRGEKTAARAQQEGKAAPAPLKFEGLNVLEPLAATGLRSLRYLKELGADVKQAVANDLDPNALLAMKKNEHLNGIPPGKLHATCSEGAQLMYTLSRPGNLQHGTIKKIQSLPAGSSIPSTFDMRPSNFGPSLPPLSLFLTSRTSSRRCAGDDAGVATSEDNGHCAGEAADAGSSTSGGCRDGAADKTQKSPPSLSENPDEGRSNAGETRPEDLPLFFDVVDVDPYGSVAPFLDAAVQAVRPGGLLCLTSTDMPVLCGNSPEVTFYKYGGAALKARYMHEMALRLVLHAANASAAKYKRIVVPLLSCSVDFYVRIFVQVLESAEGCKDLHSQSAIVHQCVNCDSFRILPLGSEVCGTPKEAPEGCESTVMKAKGDGRNGRSAGGSRKRKAALVAEEVKGRCSECQSRLVIGGPFYKGPLYQSAFVQACLDLCDTAKELLPGLTMVTRIKGLLTAVKEELHEVPLYYHLPTMCNRVKLEMIKPSHFKAALVRLGYKVSHFHREPQAIKTDAPATVVFDILRTHAQKHPPKEPEKFSLLQKGISTKDIDMTPMPGVNSQSPNVPKWLPNPTPYWGPKSRASSHSKQNRSGCSPSSQKKPRIDEADCSENPLV</sequence>
<evidence type="ECO:0000256" key="7">
    <source>
        <dbReference type="ARBA" id="ARBA00039099"/>
    </source>
</evidence>
<dbReference type="GO" id="GO:0000049">
    <property type="term" value="F:tRNA binding"/>
    <property type="evidence" value="ECO:0007669"/>
    <property type="project" value="UniProtKB-UniRule"/>
</dbReference>
<feature type="region of interest" description="Disordered" evidence="10">
    <location>
        <begin position="1"/>
        <end position="29"/>
    </location>
</feature>
<gene>
    <name evidence="11" type="ORF">BESB_050500</name>
</gene>
<dbReference type="EC" id="2.1.1.216" evidence="7"/>
<dbReference type="SUPFAM" id="SSF53335">
    <property type="entry name" value="S-adenosyl-L-methionine-dependent methyltransferases"/>
    <property type="match status" value="1"/>
</dbReference>
<keyword evidence="2 9" id="KW-0489">Methyltransferase</keyword>
<dbReference type="PROSITE" id="PS51626">
    <property type="entry name" value="SAM_MT_TRM1"/>
    <property type="match status" value="1"/>
</dbReference>
<protein>
    <recommendedName>
        <fullName evidence="7">tRNA (guanine(26)-N(2))-dimethyltransferase</fullName>
        <ecNumber evidence="7">2.1.1.216</ecNumber>
    </recommendedName>
</protein>
<dbReference type="Pfam" id="PF02005">
    <property type="entry name" value="TRM"/>
    <property type="match status" value="2"/>
</dbReference>
<dbReference type="PANTHER" id="PTHR10631">
    <property type="entry name" value="N 2 ,N 2 -DIMETHYLGUANOSINE TRNA METHYLTRANSFERASE"/>
    <property type="match status" value="1"/>
</dbReference>
<keyword evidence="4 9" id="KW-0949">S-adenosyl-L-methionine</keyword>
<proteinExistence type="inferred from homology"/>
<dbReference type="GO" id="GO:0005634">
    <property type="term" value="C:nucleus"/>
    <property type="evidence" value="ECO:0007669"/>
    <property type="project" value="TreeGrafter"/>
</dbReference>
<dbReference type="PANTHER" id="PTHR10631:SF3">
    <property type="entry name" value="TRNA (GUANINE(26)-N(2))-DIMETHYLTRANSFERASE"/>
    <property type="match status" value="1"/>
</dbReference>
<dbReference type="InterPro" id="IPR029063">
    <property type="entry name" value="SAM-dependent_MTases_sf"/>
</dbReference>
<accession>A0A2A9MEB4</accession>
<evidence type="ECO:0000256" key="1">
    <source>
        <dbReference type="ARBA" id="ARBA00022555"/>
    </source>
</evidence>
<dbReference type="EMBL" id="NWUJ01000003">
    <property type="protein sequence ID" value="PFH36858.1"/>
    <property type="molecule type" value="Genomic_DNA"/>
</dbReference>